<keyword evidence="2" id="KW-1185">Reference proteome</keyword>
<organism evidence="1 2">
    <name type="scientific">Desulfuromonas soudanensis</name>
    <dbReference type="NCBI Taxonomy" id="1603606"/>
    <lineage>
        <taxon>Bacteria</taxon>
        <taxon>Pseudomonadati</taxon>
        <taxon>Thermodesulfobacteriota</taxon>
        <taxon>Desulfuromonadia</taxon>
        <taxon>Desulfuromonadales</taxon>
        <taxon>Desulfuromonadaceae</taxon>
        <taxon>Desulfuromonas</taxon>
    </lineage>
</organism>
<reference evidence="1 2" key="1">
    <citation type="submission" date="2015-07" db="EMBL/GenBank/DDBJ databases">
        <title>Isolation and Genomic Characterization of a Novel Halophilic Metal-Reducing Deltaproteobacterium from the Deep Subsurface.</title>
        <authorList>
            <person name="Badalamenti J.P."/>
            <person name="Summers Z.M."/>
            <person name="Gralnick J.A."/>
            <person name="Bond D.R."/>
        </authorList>
    </citation>
    <scope>NUCLEOTIDE SEQUENCE [LARGE SCALE GENOMIC DNA]</scope>
    <source>
        <strain evidence="1 2">WTL</strain>
    </source>
</reference>
<dbReference type="RefSeq" id="WP_053551717.1">
    <property type="nucleotide sequence ID" value="NZ_CP010802.1"/>
</dbReference>
<dbReference type="PATRIC" id="fig|1603606.3.peg.3230"/>
<proteinExistence type="predicted"/>
<sequence>MSISDRYRELVRDIEGYGMELAAVVGAGRAEVESYNQGVQGLRELQEQVGEIPRIKLESQLTPVLLKAHTQLDRARIFLDEQGEEDRAAAIWELEQRIYRLLNDL</sequence>
<dbReference type="AlphaFoldDB" id="A0A0M3QGF4"/>
<protein>
    <submittedName>
        <fullName evidence="1">Uncharacterized protein</fullName>
    </submittedName>
</protein>
<name>A0A0M3QGF4_9BACT</name>
<evidence type="ECO:0000313" key="1">
    <source>
        <dbReference type="EMBL" id="ALC17723.1"/>
    </source>
</evidence>
<dbReference type="KEGG" id="des:DSOUD_2996"/>
<evidence type="ECO:0000313" key="2">
    <source>
        <dbReference type="Proteomes" id="UP000057158"/>
    </source>
</evidence>
<dbReference type="OrthoDB" id="5387633at2"/>
<gene>
    <name evidence="1" type="ORF">DSOUD_2996</name>
</gene>
<dbReference type="Proteomes" id="UP000057158">
    <property type="component" value="Chromosome"/>
</dbReference>
<accession>A0A0M3QGF4</accession>
<dbReference type="EMBL" id="CP010802">
    <property type="protein sequence ID" value="ALC17723.1"/>
    <property type="molecule type" value="Genomic_DNA"/>
</dbReference>